<evidence type="ECO:0000259" key="2">
    <source>
        <dbReference type="Pfam" id="PF24883"/>
    </source>
</evidence>
<protein>
    <recommendedName>
        <fullName evidence="6">NACHT domain-containing protein</fullName>
    </recommendedName>
</protein>
<dbReference type="InterPro" id="IPR027417">
    <property type="entry name" value="P-loop_NTPase"/>
</dbReference>
<dbReference type="SUPFAM" id="SSF52540">
    <property type="entry name" value="P-loop containing nucleoside triphosphate hydrolases"/>
    <property type="match status" value="1"/>
</dbReference>
<dbReference type="Pfam" id="PF25053">
    <property type="entry name" value="DUF7791"/>
    <property type="match status" value="1"/>
</dbReference>
<accession>A0A553HQT9</accession>
<dbReference type="EMBL" id="VFLP01000057">
    <property type="protein sequence ID" value="TRX90317.1"/>
    <property type="molecule type" value="Genomic_DNA"/>
</dbReference>
<dbReference type="OrthoDB" id="443402at2759"/>
<gene>
    <name evidence="4" type="ORF">FHL15_008862</name>
</gene>
<organism evidence="4 5">
    <name type="scientific">Xylaria flabelliformis</name>
    <dbReference type="NCBI Taxonomy" id="2512241"/>
    <lineage>
        <taxon>Eukaryota</taxon>
        <taxon>Fungi</taxon>
        <taxon>Dikarya</taxon>
        <taxon>Ascomycota</taxon>
        <taxon>Pezizomycotina</taxon>
        <taxon>Sordariomycetes</taxon>
        <taxon>Xylariomycetidae</taxon>
        <taxon>Xylariales</taxon>
        <taxon>Xylariaceae</taxon>
        <taxon>Xylaria</taxon>
    </lineage>
</organism>
<feature type="domain" description="Nephrocystin 3-like N-terminal" evidence="2">
    <location>
        <begin position="298"/>
        <end position="470"/>
    </location>
</feature>
<dbReference type="PANTHER" id="PTHR10039">
    <property type="entry name" value="AMELOGENIN"/>
    <property type="match status" value="1"/>
</dbReference>
<evidence type="ECO:0008006" key="6">
    <source>
        <dbReference type="Google" id="ProtNLM"/>
    </source>
</evidence>
<feature type="domain" description="DUF7791" evidence="3">
    <location>
        <begin position="656"/>
        <end position="737"/>
    </location>
</feature>
<evidence type="ECO:0000256" key="1">
    <source>
        <dbReference type="ARBA" id="ARBA00022737"/>
    </source>
</evidence>
<evidence type="ECO:0000313" key="5">
    <source>
        <dbReference type="Proteomes" id="UP000319160"/>
    </source>
</evidence>
<proteinExistence type="predicted"/>
<dbReference type="PANTHER" id="PTHR10039:SF5">
    <property type="entry name" value="NACHT DOMAIN-CONTAINING PROTEIN"/>
    <property type="match status" value="1"/>
</dbReference>
<reference evidence="5" key="1">
    <citation type="submission" date="2019-06" db="EMBL/GenBank/DDBJ databases">
        <title>Draft genome sequence of the griseofulvin-producing fungus Xylaria cubensis strain G536.</title>
        <authorList>
            <person name="Mead M.E."/>
            <person name="Raja H.A."/>
            <person name="Steenwyk J.L."/>
            <person name="Knowles S.L."/>
            <person name="Oberlies N.H."/>
            <person name="Rokas A."/>
        </authorList>
    </citation>
    <scope>NUCLEOTIDE SEQUENCE [LARGE SCALE GENOMIC DNA]</scope>
    <source>
        <strain evidence="5">G536</strain>
    </source>
</reference>
<keyword evidence="5" id="KW-1185">Reference proteome</keyword>
<sequence>MEAFATLSFVGNVIQVVEVSTKLIKTTIKLANSAAEVPDEINDAIVIRDSLVSLLQVIKAPRPTRSEHDRQLLRLAEGCQKVCDELLNHIGHIKGKGDSSKTGVLGVTWRTLTSGGKLNSIEQSHKHSATYTLIESLIKQQDAHTQSLQELINKTKDNIIEAIKSDLNNVQSNAGRVRGEFIQDNRPTVPSPLQTIPEHLNYGGSHDFNAPPEAQSDILVAVRTALATIVQTSKAITVQDWLYFPELLSRERAIDHAHEKTFTWLLHDGDPNENFEEHETYHYDFRRGDSETSRNRIAMCRWLKSGSGIFYISGKAGSGKSTLMKYLAGAPQTREHLDDWAHKDGKDLIFAEFFFWRSGAPLQRDIEGLYRGILWKILAAHPDFTQDVSSAFWGDKDGTFDGRIRPPKPTLLELEAAFDILTESPKALRKHRVCLFIDGLDEFEGDYWKLSQRLVNWCASDDVKICVSSRPRNEFSKAFAAIRGITCFSLHDLTKLDMLHFVRDTFEKDLRYVEACTENPECPSLFSSIVDRADGVFLWVRLVLNELLVDMGNSSSMAQLRQKLDEIPCDLISLYDQMLRRVNRLDRVKLARTFTLIDPEFRPLIRGRRMSSYYPEYSEWANLSVYAHAVLDDIADDPDLETQLLDGSLGPYLSRSGCISKCSQMRRRLIGRCQGLLDIVETGRPFPNCHMISFFHRSVVDFLKEPEIASYMQELLRDFNPRRALAHILLAKVKFVPIRLSNAPKHFDHQVTSPDEDDEAACDMSAEKEVSSLMVDLGILSTERYSLFEEVNSLKRMAEKMNFDENKWVRTLWRGFNNFAPEKIDIADLDSTVLCTVLSVNCSVELAREIIRRSPRVLDNPKWNPLLSIWLASTPFMNENKTSLIRLLLENDASPNTELSSKVCSEGPSGWLERTTPSPMTPWMLALWNLSLNWPFCKAYKSKFLSCIELLLVHGADPFVYFVGYKVHPSASEDNSGLESEGKTRGEYYYVDLMTMMNIWELQPTEQIRRLLRSSHLSQGPAKLGGYFRCLRQREKVREKHIHPILRNLPNNTEFRVLCVIPRQALTRISIADLEDMHEMYGWHDEAEAYVTRVWNLIRE</sequence>
<dbReference type="AlphaFoldDB" id="A0A553HQT9"/>
<evidence type="ECO:0000313" key="4">
    <source>
        <dbReference type="EMBL" id="TRX90317.1"/>
    </source>
</evidence>
<name>A0A553HQT9_9PEZI</name>
<comment type="caution">
    <text evidence="4">The sequence shown here is derived from an EMBL/GenBank/DDBJ whole genome shotgun (WGS) entry which is preliminary data.</text>
</comment>
<dbReference type="InterPro" id="IPR056693">
    <property type="entry name" value="DUF7791"/>
</dbReference>
<evidence type="ECO:0000259" key="3">
    <source>
        <dbReference type="Pfam" id="PF25053"/>
    </source>
</evidence>
<dbReference type="STRING" id="2512241.A0A553HQT9"/>
<dbReference type="Pfam" id="PF24883">
    <property type="entry name" value="NPHP3_N"/>
    <property type="match status" value="1"/>
</dbReference>
<keyword evidence="1" id="KW-0677">Repeat</keyword>
<dbReference type="Proteomes" id="UP000319160">
    <property type="component" value="Unassembled WGS sequence"/>
</dbReference>
<dbReference type="Gene3D" id="3.40.50.300">
    <property type="entry name" value="P-loop containing nucleotide triphosphate hydrolases"/>
    <property type="match status" value="1"/>
</dbReference>
<dbReference type="InterPro" id="IPR056884">
    <property type="entry name" value="NPHP3-like_N"/>
</dbReference>